<evidence type="ECO:0000313" key="2">
    <source>
        <dbReference type="EMBL" id="OTG26600.1"/>
    </source>
</evidence>
<feature type="transmembrane region" description="Helical" evidence="1">
    <location>
        <begin position="171"/>
        <end position="200"/>
    </location>
</feature>
<dbReference type="Proteomes" id="UP000215914">
    <property type="component" value="Chromosome 5"/>
</dbReference>
<name>A0A251UT91_HELAN</name>
<sequence length="356" mass="40637">MDRTEEDMKFIGFIGIFNQSFKTIFSSKKIFTQITLSFILPLAIIFIIQFELTQHVFWKINNNSLPYDTHISREATAIEWLYYALFTFVYYIFLTLFSVLSTASVIFTVASIYINREVVFRDVLKVIPNAWKRLCITFIFIYIALFIYNVIVSVVIAILRAILGFTSASLIVMSVILVLFVFVFLYLSLVCQLASVVTVLENIYGFNALKKGKDLANGKKLVGMGIAFVLYGFLVGLVVVYLLFVEYGDEVFKWALIWRVMMGILCGVLFLVWLLVFIVNQTVLYLVCKSYHREAIDKVGLSTFLSAYMGETVVYPRSGEEIQLGRPQPPSNQIGIGVEIKSFKILCKMNLNTTNM</sequence>
<feature type="transmembrane region" description="Helical" evidence="1">
    <location>
        <begin position="30"/>
        <end position="50"/>
    </location>
</feature>
<feature type="transmembrane region" description="Helical" evidence="1">
    <location>
        <begin position="221"/>
        <end position="244"/>
    </location>
</feature>
<dbReference type="AlphaFoldDB" id="A0A251UT91"/>
<dbReference type="EMBL" id="CM007894">
    <property type="protein sequence ID" value="OTG26600.1"/>
    <property type="molecule type" value="Genomic_DNA"/>
</dbReference>
<keyword evidence="3" id="KW-1185">Reference proteome</keyword>
<feature type="transmembrane region" description="Helical" evidence="1">
    <location>
        <begin position="88"/>
        <end position="114"/>
    </location>
</feature>
<feature type="transmembrane region" description="Helical" evidence="1">
    <location>
        <begin position="134"/>
        <end position="159"/>
    </location>
</feature>
<protein>
    <recommendedName>
        <fullName evidence="4">Transmembrane protein</fullName>
    </recommendedName>
</protein>
<dbReference type="GO" id="GO:0016020">
    <property type="term" value="C:membrane"/>
    <property type="evidence" value="ECO:0000318"/>
    <property type="project" value="GO_Central"/>
</dbReference>
<dbReference type="OMA" id="HEASYSI"/>
<reference evidence="3" key="1">
    <citation type="journal article" date="2017" name="Nature">
        <title>The sunflower genome provides insights into oil metabolism, flowering and Asterid evolution.</title>
        <authorList>
            <person name="Badouin H."/>
            <person name="Gouzy J."/>
            <person name="Grassa C.J."/>
            <person name="Murat F."/>
            <person name="Staton S.E."/>
            <person name="Cottret L."/>
            <person name="Lelandais-Briere C."/>
            <person name="Owens G.L."/>
            <person name="Carrere S."/>
            <person name="Mayjonade B."/>
            <person name="Legrand L."/>
            <person name="Gill N."/>
            <person name="Kane N.C."/>
            <person name="Bowers J.E."/>
            <person name="Hubner S."/>
            <person name="Bellec A."/>
            <person name="Berard A."/>
            <person name="Berges H."/>
            <person name="Blanchet N."/>
            <person name="Boniface M.C."/>
            <person name="Brunel D."/>
            <person name="Catrice O."/>
            <person name="Chaidir N."/>
            <person name="Claudel C."/>
            <person name="Donnadieu C."/>
            <person name="Faraut T."/>
            <person name="Fievet G."/>
            <person name="Helmstetter N."/>
            <person name="King M."/>
            <person name="Knapp S.J."/>
            <person name="Lai Z."/>
            <person name="Le Paslier M.C."/>
            <person name="Lippi Y."/>
            <person name="Lorenzon L."/>
            <person name="Mandel J.R."/>
            <person name="Marage G."/>
            <person name="Marchand G."/>
            <person name="Marquand E."/>
            <person name="Bret-Mestries E."/>
            <person name="Morien E."/>
            <person name="Nambeesan S."/>
            <person name="Nguyen T."/>
            <person name="Pegot-Espagnet P."/>
            <person name="Pouilly N."/>
            <person name="Raftis F."/>
            <person name="Sallet E."/>
            <person name="Schiex T."/>
            <person name="Thomas J."/>
            <person name="Vandecasteele C."/>
            <person name="Vares D."/>
            <person name="Vear F."/>
            <person name="Vautrin S."/>
            <person name="Crespi M."/>
            <person name="Mangin B."/>
            <person name="Burke J.M."/>
            <person name="Salse J."/>
            <person name="Munos S."/>
            <person name="Vincourt P."/>
            <person name="Rieseberg L.H."/>
            <person name="Langlade N.B."/>
        </authorList>
    </citation>
    <scope>NUCLEOTIDE SEQUENCE [LARGE SCALE GENOMIC DNA]</scope>
    <source>
        <strain evidence="3">cv. SF193</strain>
    </source>
</reference>
<evidence type="ECO:0000313" key="3">
    <source>
        <dbReference type="Proteomes" id="UP000215914"/>
    </source>
</evidence>
<evidence type="ECO:0008006" key="4">
    <source>
        <dbReference type="Google" id="ProtNLM"/>
    </source>
</evidence>
<dbReference type="PANTHER" id="PTHR33133:SF46">
    <property type="entry name" value="POLYADENYLATE-BINDING PROTEIN 1-B-BINDING PROTEIN"/>
    <property type="match status" value="1"/>
</dbReference>
<dbReference type="InParanoid" id="A0A251UT91"/>
<accession>A0A251UT91</accession>
<feature type="transmembrane region" description="Helical" evidence="1">
    <location>
        <begin position="256"/>
        <end position="279"/>
    </location>
</feature>
<gene>
    <name evidence="2" type="ORF">HannXRQ_Chr05g0160421</name>
</gene>
<keyword evidence="1" id="KW-0812">Transmembrane</keyword>
<dbReference type="PANTHER" id="PTHR33133">
    <property type="entry name" value="OS08G0107100 PROTEIN-RELATED"/>
    <property type="match status" value="1"/>
</dbReference>
<proteinExistence type="predicted"/>
<organism evidence="2 3">
    <name type="scientific">Helianthus annuus</name>
    <name type="common">Common sunflower</name>
    <dbReference type="NCBI Taxonomy" id="4232"/>
    <lineage>
        <taxon>Eukaryota</taxon>
        <taxon>Viridiplantae</taxon>
        <taxon>Streptophyta</taxon>
        <taxon>Embryophyta</taxon>
        <taxon>Tracheophyta</taxon>
        <taxon>Spermatophyta</taxon>
        <taxon>Magnoliopsida</taxon>
        <taxon>eudicotyledons</taxon>
        <taxon>Gunneridae</taxon>
        <taxon>Pentapetalae</taxon>
        <taxon>asterids</taxon>
        <taxon>campanulids</taxon>
        <taxon>Asterales</taxon>
        <taxon>Asteraceae</taxon>
        <taxon>Asteroideae</taxon>
        <taxon>Heliantheae alliance</taxon>
        <taxon>Heliantheae</taxon>
        <taxon>Helianthus</taxon>
    </lineage>
</organism>
<keyword evidence="1" id="KW-1133">Transmembrane helix</keyword>
<evidence type="ECO:0000256" key="1">
    <source>
        <dbReference type="SAM" id="Phobius"/>
    </source>
</evidence>
<keyword evidence="1" id="KW-0472">Membrane</keyword>